<keyword evidence="4" id="KW-1185">Reference proteome</keyword>
<gene>
    <name evidence="3" type="ORF">TIFTF001_000714</name>
</gene>
<evidence type="ECO:0000313" key="4">
    <source>
        <dbReference type="Proteomes" id="UP001187192"/>
    </source>
</evidence>
<comment type="caution">
    <text evidence="3">The sequence shown here is derived from an EMBL/GenBank/DDBJ whole genome shotgun (WGS) entry which is preliminary data.</text>
</comment>
<dbReference type="PANTHER" id="PTHR35116">
    <property type="entry name" value="HELICASE PROTEIN MOM1"/>
    <property type="match status" value="1"/>
</dbReference>
<feature type="domain" description="MOM1 alpha-helical" evidence="2">
    <location>
        <begin position="55"/>
        <end position="177"/>
    </location>
</feature>
<proteinExistence type="predicted"/>
<evidence type="ECO:0000259" key="2">
    <source>
        <dbReference type="Pfam" id="PF25029"/>
    </source>
</evidence>
<protein>
    <recommendedName>
        <fullName evidence="2">MOM1 alpha-helical domain-containing protein</fullName>
    </recommendedName>
</protein>
<dbReference type="InterPro" id="IPR039322">
    <property type="entry name" value="MOM1"/>
</dbReference>
<feature type="compositionally biased region" description="Low complexity" evidence="1">
    <location>
        <begin position="1198"/>
        <end position="1213"/>
    </location>
</feature>
<dbReference type="Proteomes" id="UP001187192">
    <property type="component" value="Unassembled WGS sequence"/>
</dbReference>
<accession>A0AA88D264</accession>
<dbReference type="GO" id="GO:0031507">
    <property type="term" value="P:heterochromatin formation"/>
    <property type="evidence" value="ECO:0007669"/>
    <property type="project" value="InterPro"/>
</dbReference>
<sequence length="1224" mass="131995">MGLKVQHCEVEDATDDGVRKRRKVVPSPELGSVGKSICTYKQGAFESEAPRKFPDTQKSFQLSLKPQILKLCKILKFSEDAKVVVEEFLDYVLNNHHVGTESKTIVEAFQISLCWTVASMLKQKINHKESVALAKQQLNFKCSKDEADFVHSVLRCLKGLFSYRTGKLKVADSLSSDEQRLISQSGLALEIKLVQDGESKSIKEIQKKFQKKLNKLIQKQQKEKDGIVRSFEEDKAHIEERKILEIAVIRSCLENNSLMRVNKLKSVDISFSKELEELEKQMDTRLKKLEVEQLAARRSIQDREAHWVDAVKSWRARDELLGKRPSSEPDDYVGEVTFRSPQVNSSNDGVIAPVNANPPSSDDCRVEVTLTSPQTNSSNNCVIVPVNVDRPSSEEETCDGLTLNASEKEAQLRVPETIGSSDGLEKLVSGDEPLLEEQIPDTTAPSVSGEVPLGGPETIGSSDGLEKLVSGDGPLLEEQIPDTTAPSVSGEVQLGGPETRGSSDGLENLVSGSGPLLEEQIPETTAVSVPNNEMQLRVPENVSSGNGDSNGSVQTSLAAKVQDTATLTVAGGEDVLSVPETFCDDVEVTQTSEENDETRIATSKGTTVMNQQDRVDNAVNENSPLQELSQVNASSLRPAIAATNGDPVSANQAREDECTRPSLSCGMQLVDVPPCDEQNVTEGVEHLVSQPVETTPSNQSDHDEIVSEPAAQVHPLLTSDSPSCYNAIGVPLVGEVATLPSSEGCTLNVTELVANSPLMFNQSVLQLSISSLDLTVDVIIGASGMHFPELRTSVASEFNNRLAQTVPSVPLVSPPLYPDPDILQKELDRLCKEFDQTRKGFEDKKTHLQYECDKEIAQICLKYEIKQQEVDAESSTKKEEFDDNQKKVCMNVILADAFLSTYMELMPAGRSGSQQDVNAAFMQHLNQPSIQQNAQSPSPVASTPSASSPAATLQTLAPEPNPQITASAPISVPHTTPPLVHGVSPSASLWTSAPEPNRQTTAPATIIRPHTTPTPLVRGVSPAAASLQTLAPEHNPQTIAPAPIISPRTTPPLVHGVSPSSALFTSAFARPPLIGSVSYSIGNIQASAQIRARPPHLRSSSTTSLPPHPHRMLPLPTKAPAPQSITLPCSPPCFPSSTYQSFPCVGALHPETSRGLPAHPNIISTQELLRNVDRPHAASSSLADCVPNTGQLNTSEFGTSSVPVNPVSTSGPTDIVDLSDDESP</sequence>
<feature type="compositionally biased region" description="Low complexity" evidence="1">
    <location>
        <begin position="934"/>
        <end position="957"/>
    </location>
</feature>
<reference evidence="3" key="1">
    <citation type="submission" date="2023-07" db="EMBL/GenBank/DDBJ databases">
        <title>draft genome sequence of fig (Ficus carica).</title>
        <authorList>
            <person name="Takahashi T."/>
            <person name="Nishimura K."/>
        </authorList>
    </citation>
    <scope>NUCLEOTIDE SEQUENCE</scope>
</reference>
<feature type="region of interest" description="Disordered" evidence="1">
    <location>
        <begin position="436"/>
        <end position="464"/>
    </location>
</feature>
<name>A0AA88D264_FICCA</name>
<evidence type="ECO:0000256" key="1">
    <source>
        <dbReference type="SAM" id="MobiDB-lite"/>
    </source>
</evidence>
<feature type="compositionally biased region" description="Polar residues" evidence="1">
    <location>
        <begin position="1180"/>
        <end position="1197"/>
    </location>
</feature>
<feature type="region of interest" description="Disordered" evidence="1">
    <location>
        <begin position="478"/>
        <end position="506"/>
    </location>
</feature>
<feature type="region of interest" description="Disordered" evidence="1">
    <location>
        <begin position="343"/>
        <end position="362"/>
    </location>
</feature>
<dbReference type="InterPro" id="IPR056882">
    <property type="entry name" value="MOM1_dom"/>
</dbReference>
<dbReference type="AlphaFoldDB" id="A0AA88D264"/>
<dbReference type="PANTHER" id="PTHR35116:SF2">
    <property type="entry name" value="ATP-DEPENDENT HELICASE FAMILY PROTEIN-RELATED"/>
    <property type="match status" value="1"/>
</dbReference>
<evidence type="ECO:0000313" key="3">
    <source>
        <dbReference type="EMBL" id="GMN24849.1"/>
    </source>
</evidence>
<dbReference type="Pfam" id="PF25029">
    <property type="entry name" value="MOM1"/>
    <property type="match status" value="1"/>
</dbReference>
<dbReference type="EMBL" id="BTGU01000001">
    <property type="protein sequence ID" value="GMN24849.1"/>
    <property type="molecule type" value="Genomic_DNA"/>
</dbReference>
<feature type="region of interest" description="Disordered" evidence="1">
    <location>
        <begin position="1180"/>
        <end position="1224"/>
    </location>
</feature>
<feature type="region of interest" description="Disordered" evidence="1">
    <location>
        <begin position="929"/>
        <end position="1002"/>
    </location>
</feature>
<organism evidence="3 4">
    <name type="scientific">Ficus carica</name>
    <name type="common">Common fig</name>
    <dbReference type="NCBI Taxonomy" id="3494"/>
    <lineage>
        <taxon>Eukaryota</taxon>
        <taxon>Viridiplantae</taxon>
        <taxon>Streptophyta</taxon>
        <taxon>Embryophyta</taxon>
        <taxon>Tracheophyta</taxon>
        <taxon>Spermatophyta</taxon>
        <taxon>Magnoliopsida</taxon>
        <taxon>eudicotyledons</taxon>
        <taxon>Gunneridae</taxon>
        <taxon>Pentapetalae</taxon>
        <taxon>rosids</taxon>
        <taxon>fabids</taxon>
        <taxon>Rosales</taxon>
        <taxon>Moraceae</taxon>
        <taxon>Ficeae</taxon>
        <taxon>Ficus</taxon>
    </lineage>
</organism>
<dbReference type="Gene3D" id="6.10.250.1310">
    <property type="match status" value="1"/>
</dbReference>